<keyword evidence="10" id="KW-1185">Reference proteome</keyword>
<dbReference type="PROSITE" id="PS50188">
    <property type="entry name" value="B302_SPRY"/>
    <property type="match status" value="1"/>
</dbReference>
<dbReference type="InterPro" id="IPR013320">
    <property type="entry name" value="ConA-like_dom_sf"/>
</dbReference>
<dbReference type="FunFam" id="2.60.120.920:FF:000004">
    <property type="entry name" value="Butyrophilin subfamily 1 member A1"/>
    <property type="match status" value="1"/>
</dbReference>
<dbReference type="PRINTS" id="PR01407">
    <property type="entry name" value="BUTYPHLNCDUF"/>
</dbReference>
<feature type="domain" description="B box-type" evidence="7">
    <location>
        <begin position="104"/>
        <end position="143"/>
    </location>
</feature>
<dbReference type="Gene3D" id="3.30.40.10">
    <property type="entry name" value="Zinc/RING finger domain, C3HC4 (zinc finger)"/>
    <property type="match status" value="1"/>
</dbReference>
<reference evidence="9 10" key="1">
    <citation type="journal article" date="2018" name="Nat. Ecol. Evol.">
        <title>Shark genomes provide insights into elasmobranch evolution and the origin of vertebrates.</title>
        <authorList>
            <person name="Hara Y"/>
            <person name="Yamaguchi K"/>
            <person name="Onimaru K"/>
            <person name="Kadota M"/>
            <person name="Koyanagi M"/>
            <person name="Keeley SD"/>
            <person name="Tatsumi K"/>
            <person name="Tanaka K"/>
            <person name="Motone F"/>
            <person name="Kageyama Y"/>
            <person name="Nozu R"/>
            <person name="Adachi N"/>
            <person name="Nishimura O"/>
            <person name="Nakagawa R"/>
            <person name="Tanegashima C"/>
            <person name="Kiyatake I"/>
            <person name="Matsumoto R"/>
            <person name="Murakumo K"/>
            <person name="Nishida K"/>
            <person name="Terakita A"/>
            <person name="Kuratani S"/>
            <person name="Sato K"/>
            <person name="Hyodo S Kuraku.S."/>
        </authorList>
    </citation>
    <scope>NUCLEOTIDE SEQUENCE [LARGE SCALE GENOMIC DNA]</scope>
</reference>
<dbReference type="SUPFAM" id="SSF57850">
    <property type="entry name" value="RING/U-box"/>
    <property type="match status" value="1"/>
</dbReference>
<feature type="coiled-coil region" evidence="5">
    <location>
        <begin position="151"/>
        <end position="249"/>
    </location>
</feature>
<dbReference type="PROSITE" id="PS00518">
    <property type="entry name" value="ZF_RING_1"/>
    <property type="match status" value="1"/>
</dbReference>
<keyword evidence="3" id="KW-0862">Zinc</keyword>
<dbReference type="PROSITE" id="PS50089">
    <property type="entry name" value="ZF_RING_2"/>
    <property type="match status" value="1"/>
</dbReference>
<evidence type="ECO:0000313" key="10">
    <source>
        <dbReference type="Proteomes" id="UP000287033"/>
    </source>
</evidence>
<dbReference type="Gene3D" id="3.30.160.60">
    <property type="entry name" value="Classic Zinc Finger"/>
    <property type="match status" value="1"/>
</dbReference>
<dbReference type="CDD" id="cd13733">
    <property type="entry name" value="SPRY_PRY_C-I_1"/>
    <property type="match status" value="1"/>
</dbReference>
<feature type="domain" description="RING-type" evidence="6">
    <location>
        <begin position="16"/>
        <end position="56"/>
    </location>
</feature>
<dbReference type="InterPro" id="IPR050143">
    <property type="entry name" value="TRIM/RBCC"/>
</dbReference>
<dbReference type="AlphaFoldDB" id="A0A401RKJ9"/>
<dbReference type="PROSITE" id="PS50119">
    <property type="entry name" value="ZF_BBOX"/>
    <property type="match status" value="1"/>
</dbReference>
<dbReference type="InterPro" id="IPR003879">
    <property type="entry name" value="Butyrophylin_SPRY"/>
</dbReference>
<dbReference type="GO" id="GO:0008270">
    <property type="term" value="F:zinc ion binding"/>
    <property type="evidence" value="ECO:0007669"/>
    <property type="project" value="UniProtKB-KW"/>
</dbReference>
<keyword evidence="1" id="KW-0479">Metal-binding</keyword>
<evidence type="ECO:0000256" key="5">
    <source>
        <dbReference type="SAM" id="Coils"/>
    </source>
</evidence>
<dbReference type="InterPro" id="IPR043136">
    <property type="entry name" value="B30.2/SPRY_sf"/>
</dbReference>
<dbReference type="InterPro" id="IPR006574">
    <property type="entry name" value="PRY"/>
</dbReference>
<organism evidence="9 10">
    <name type="scientific">Chiloscyllium punctatum</name>
    <name type="common">Brownbanded bambooshark</name>
    <name type="synonym">Hemiscyllium punctatum</name>
    <dbReference type="NCBI Taxonomy" id="137246"/>
    <lineage>
        <taxon>Eukaryota</taxon>
        <taxon>Metazoa</taxon>
        <taxon>Chordata</taxon>
        <taxon>Craniata</taxon>
        <taxon>Vertebrata</taxon>
        <taxon>Chondrichthyes</taxon>
        <taxon>Elasmobranchii</taxon>
        <taxon>Galeomorphii</taxon>
        <taxon>Galeoidea</taxon>
        <taxon>Orectolobiformes</taxon>
        <taxon>Hemiscylliidae</taxon>
        <taxon>Chiloscyllium</taxon>
    </lineage>
</organism>
<evidence type="ECO:0000256" key="3">
    <source>
        <dbReference type="ARBA" id="ARBA00022833"/>
    </source>
</evidence>
<keyword evidence="5" id="KW-0175">Coiled coil</keyword>
<proteinExistence type="predicted"/>
<evidence type="ECO:0000259" key="6">
    <source>
        <dbReference type="PROSITE" id="PS50089"/>
    </source>
</evidence>
<keyword evidence="2 4" id="KW-0863">Zinc-finger</keyword>
<dbReference type="InterPro" id="IPR000315">
    <property type="entry name" value="Znf_B-box"/>
</dbReference>
<evidence type="ECO:0000259" key="8">
    <source>
        <dbReference type="PROSITE" id="PS50188"/>
    </source>
</evidence>
<dbReference type="STRING" id="137246.A0A401RKJ9"/>
<evidence type="ECO:0000256" key="2">
    <source>
        <dbReference type="ARBA" id="ARBA00022771"/>
    </source>
</evidence>
<dbReference type="InterPro" id="IPR001870">
    <property type="entry name" value="B30.2/SPRY"/>
</dbReference>
<dbReference type="Proteomes" id="UP000287033">
    <property type="component" value="Unassembled WGS sequence"/>
</dbReference>
<dbReference type="OrthoDB" id="128536at2759"/>
<dbReference type="Pfam" id="PF13765">
    <property type="entry name" value="PRY"/>
    <property type="match status" value="1"/>
</dbReference>
<dbReference type="Pfam" id="PF00622">
    <property type="entry name" value="SPRY"/>
    <property type="match status" value="1"/>
</dbReference>
<dbReference type="InterPro" id="IPR017907">
    <property type="entry name" value="Znf_RING_CS"/>
</dbReference>
<dbReference type="EMBL" id="BEZZ01003013">
    <property type="protein sequence ID" value="GCC18649.1"/>
    <property type="molecule type" value="Genomic_DNA"/>
</dbReference>
<accession>A0A401RKJ9</accession>
<sequence>MASKEQAESLSKYLRCGLCRELFQQPVILECGHNFCRGCIQSEWEKVEGGGCCPECLTLSRGSHLKLNRALANLADRLRNLKPARERAPWAEAPGGEPGFGLYCSEHREELKLFCETDRQLICVMCLDGRGGHSHKFHDFMLIHEAVIKYKERLKTSLDNLRQKIIILEAKLKEKQGISEIGEKSASLQNLISSEFAKMHQFLNRREESLIRELKDHEDNLSGMMEKNLQEIKSHLDSVQRKLSRLHTKMDQRASVHFLEEEAWGQKSEDSHHILISGNQPLGLFKGPLQYTVWREMISAINPAPTCLTLDPNTAHSWLILSDDLTSVRYGDRGQSLPETPERFYPCVCVLASEGFNSGKHYWEVEVGNSAEWDLGVVTESINRKGDITAMPEAGYWIVWLRRSEYKAGTFPRTLLTVDIKPRKIGVYLNYEEGQVSFYNADNMFHLHTFIDIFTEKLYPFFSPCLSGHGENTEPLKICSMKDLFH</sequence>
<evidence type="ECO:0000259" key="7">
    <source>
        <dbReference type="PROSITE" id="PS50119"/>
    </source>
</evidence>
<dbReference type="InterPro" id="IPR001841">
    <property type="entry name" value="Znf_RING"/>
</dbReference>
<dbReference type="InterPro" id="IPR003877">
    <property type="entry name" value="SPRY_dom"/>
</dbReference>
<dbReference type="SMART" id="SM00336">
    <property type="entry name" value="BBOX"/>
    <property type="match status" value="1"/>
</dbReference>
<dbReference type="Pfam" id="PF00643">
    <property type="entry name" value="zf-B_box"/>
    <property type="match status" value="1"/>
</dbReference>
<dbReference type="SMART" id="SM00449">
    <property type="entry name" value="SPRY"/>
    <property type="match status" value="1"/>
</dbReference>
<dbReference type="Pfam" id="PF15227">
    <property type="entry name" value="zf-C3HC4_4"/>
    <property type="match status" value="1"/>
</dbReference>
<dbReference type="Gene3D" id="2.60.120.920">
    <property type="match status" value="1"/>
</dbReference>
<dbReference type="InterPro" id="IPR013083">
    <property type="entry name" value="Znf_RING/FYVE/PHD"/>
</dbReference>
<gene>
    <name evidence="9" type="ORF">chiPu_0020854</name>
</gene>
<dbReference type="SMART" id="SM00589">
    <property type="entry name" value="PRY"/>
    <property type="match status" value="1"/>
</dbReference>
<name>A0A401RKJ9_CHIPU</name>
<dbReference type="OMA" id="FHDFMLI"/>
<comment type="caution">
    <text evidence="9">The sequence shown here is derived from an EMBL/GenBank/DDBJ whole genome shotgun (WGS) entry which is preliminary data.</text>
</comment>
<dbReference type="SUPFAM" id="SSF57845">
    <property type="entry name" value="B-box zinc-binding domain"/>
    <property type="match status" value="1"/>
</dbReference>
<evidence type="ECO:0000313" key="9">
    <source>
        <dbReference type="EMBL" id="GCC18649.1"/>
    </source>
</evidence>
<dbReference type="SUPFAM" id="SSF49899">
    <property type="entry name" value="Concanavalin A-like lectins/glucanases"/>
    <property type="match status" value="1"/>
</dbReference>
<evidence type="ECO:0000256" key="1">
    <source>
        <dbReference type="ARBA" id="ARBA00022723"/>
    </source>
</evidence>
<dbReference type="PANTHER" id="PTHR24103">
    <property type="entry name" value="E3 UBIQUITIN-PROTEIN LIGASE TRIM"/>
    <property type="match status" value="1"/>
</dbReference>
<dbReference type="SMART" id="SM00184">
    <property type="entry name" value="RING"/>
    <property type="match status" value="1"/>
</dbReference>
<feature type="domain" description="B30.2/SPRY" evidence="8">
    <location>
        <begin position="288"/>
        <end position="485"/>
    </location>
</feature>
<evidence type="ECO:0000256" key="4">
    <source>
        <dbReference type="PROSITE-ProRule" id="PRU00024"/>
    </source>
</evidence>
<protein>
    <submittedName>
        <fullName evidence="9">Uncharacterized protein</fullName>
    </submittedName>
</protein>